<sequence length="1065" mass="116612">MGYLWLLRGTAQQLLLRTVFHAWLYAQRLAVEARIALQIPAPRRRRRFDVFRYRYLLFAFKFWWRFCIYLRAAQHGVDLRTILAEPEGEPRPSQQFAFHCYIAPPFVFDGHIWYRLEPALPYPSIRALRCLSRAHAARIRTAQARTATHVINGRMALVWEFVFGMFVQLAPPLCFVTCRYATQVIHVFFDFFRATPIFSHRTALPSHAMATSTALNAFMQAPREQRVTALRGLGAAKMAQLEAELREARLTLFGPMPTSKASKASPPPVETVPPPKQCPAQPPPPKEEPIPAPPKDPLAVLLKAAPQASQRRWAAQASQRHTQPLDHAAPAPPAQPCIDLSSQATDPASVTIAPPATLDYGDASPSTDAFRDVAPTQLDSPCISVSSTEDVEFVPPAPPSHSTVLLSLSASSKHPQASLAASSLSVPKLISHGPLPTVADLAVPPQTLHRTPARATMYPNACLTPSVLPNPAPLKKTRTAPPLAFGGLPVPPPPAAPLSLTQPQRSAVHPTVPPTAMPMPPSPRPGVGPFLKPPNPRKVRVTRTRLSLETRTQHCGTHWSQLLFRLGTASLLFRSVSNTKDSSQHMLAVIRKYAPSTLERYLRIAHQFLGFLEACDIAFDQVSLAAVLDYLASARASRSQDLEIHRISATSAIKALRWFHKLSQWEQLTQAMQSPVISAYSSQSTAKDRKEAMPIPMALIAAWEQRVCDPAAPLCTVLCLGAALLATHASLRFGDVQRVDFSSLSLTAAALHGICFATKTTSRGQPFAVTIAGLTGRAPSSCWPLHWLSALHRAASPFRAQDGDPDFLWVSTAPELRNLVELAPASYCTAMLVLRWAATLPWLSNAAGLTSREALQLTLHSMKSTVLAAAAQLRLSKDVRLSQGHHRDSAALYSRNDTFDSLFAQRRLALALSRGWRPQRSIARGGQAPVPEPPFTLPVTEPLPHSDPCSDEEARMVEIAALRRQSSTSSHASTSSLSSEVPEPDSSSSDRPLYACTGPWGCWHCLKPPDDSGVLRTACGLELGIASFTSNEPPPPLCRHMACVIRRLCHYVRQPRLLLSVLVLV</sequence>
<dbReference type="AlphaFoldDB" id="A0A1Q9BYK4"/>
<dbReference type="OrthoDB" id="443990at2759"/>
<feature type="region of interest" description="Disordered" evidence="2">
    <location>
        <begin position="921"/>
        <end position="990"/>
    </location>
</feature>
<comment type="caution">
    <text evidence="3">The sequence shown here is derived from an EMBL/GenBank/DDBJ whole genome shotgun (WGS) entry which is preliminary data.</text>
</comment>
<feature type="region of interest" description="Disordered" evidence="2">
    <location>
        <begin position="254"/>
        <end position="368"/>
    </location>
</feature>
<evidence type="ECO:0008006" key="5">
    <source>
        <dbReference type="Google" id="ProtNLM"/>
    </source>
</evidence>
<dbReference type="GO" id="GO:0003677">
    <property type="term" value="F:DNA binding"/>
    <property type="evidence" value="ECO:0007669"/>
    <property type="project" value="UniProtKB-KW"/>
</dbReference>
<evidence type="ECO:0000256" key="2">
    <source>
        <dbReference type="SAM" id="MobiDB-lite"/>
    </source>
</evidence>
<feature type="compositionally biased region" description="Pro residues" evidence="2">
    <location>
        <begin position="265"/>
        <end position="296"/>
    </location>
</feature>
<evidence type="ECO:0000313" key="4">
    <source>
        <dbReference type="Proteomes" id="UP000186817"/>
    </source>
</evidence>
<name>A0A1Q9BYK4_SYMMI</name>
<dbReference type="Proteomes" id="UP000186817">
    <property type="component" value="Unassembled WGS sequence"/>
</dbReference>
<feature type="compositionally biased region" description="Low complexity" evidence="2">
    <location>
        <begin position="304"/>
        <end position="320"/>
    </location>
</feature>
<keyword evidence="4" id="KW-1185">Reference proteome</keyword>
<dbReference type="EMBL" id="LSRX01002289">
    <property type="protein sequence ID" value="OLP75764.1"/>
    <property type="molecule type" value="Genomic_DNA"/>
</dbReference>
<organism evidence="3 4">
    <name type="scientific">Symbiodinium microadriaticum</name>
    <name type="common">Dinoflagellate</name>
    <name type="synonym">Zooxanthella microadriatica</name>
    <dbReference type="NCBI Taxonomy" id="2951"/>
    <lineage>
        <taxon>Eukaryota</taxon>
        <taxon>Sar</taxon>
        <taxon>Alveolata</taxon>
        <taxon>Dinophyceae</taxon>
        <taxon>Suessiales</taxon>
        <taxon>Symbiodiniaceae</taxon>
        <taxon>Symbiodinium</taxon>
    </lineage>
</organism>
<dbReference type="Gene3D" id="1.10.150.130">
    <property type="match status" value="1"/>
</dbReference>
<gene>
    <name evidence="3" type="ORF">AK812_SmicGene44390</name>
</gene>
<dbReference type="InterPro" id="IPR010998">
    <property type="entry name" value="Integrase_recombinase_N"/>
</dbReference>
<evidence type="ECO:0000313" key="3">
    <source>
        <dbReference type="EMBL" id="OLP75764.1"/>
    </source>
</evidence>
<keyword evidence="1" id="KW-0238">DNA-binding</keyword>
<accession>A0A1Q9BYK4</accession>
<evidence type="ECO:0000256" key="1">
    <source>
        <dbReference type="ARBA" id="ARBA00023125"/>
    </source>
</evidence>
<proteinExistence type="predicted"/>
<feature type="compositionally biased region" description="Low complexity" evidence="2">
    <location>
        <begin position="966"/>
        <end position="990"/>
    </location>
</feature>
<reference evidence="3 4" key="1">
    <citation type="submission" date="2016-02" db="EMBL/GenBank/DDBJ databases">
        <title>Genome analysis of coral dinoflagellate symbionts highlights evolutionary adaptations to a symbiotic lifestyle.</title>
        <authorList>
            <person name="Aranda M."/>
            <person name="Li Y."/>
            <person name="Liew Y.J."/>
            <person name="Baumgarten S."/>
            <person name="Simakov O."/>
            <person name="Wilson M."/>
            <person name="Piel J."/>
            <person name="Ashoor H."/>
            <person name="Bougouffa S."/>
            <person name="Bajic V.B."/>
            <person name="Ryu T."/>
            <person name="Ravasi T."/>
            <person name="Bayer T."/>
            <person name="Micklem G."/>
            <person name="Kim H."/>
            <person name="Bhak J."/>
            <person name="Lajeunesse T.C."/>
            <person name="Voolstra C.R."/>
        </authorList>
    </citation>
    <scope>NUCLEOTIDE SEQUENCE [LARGE SCALE GENOMIC DNA]</scope>
    <source>
        <strain evidence="3 4">CCMP2467</strain>
    </source>
</reference>
<protein>
    <recommendedName>
        <fullName evidence="5">Core-binding (CB) domain-containing protein</fullName>
    </recommendedName>
</protein>